<keyword evidence="4" id="KW-1185">Reference proteome</keyword>
<dbReference type="EMBL" id="JAPXFL010000007">
    <property type="protein sequence ID" value="KAK9504101.1"/>
    <property type="molecule type" value="Genomic_DNA"/>
</dbReference>
<name>A0AAW1D062_9HEMI</name>
<dbReference type="Pfam" id="PF14908">
    <property type="entry name" value="HU-CCDC81_euk_1"/>
    <property type="match status" value="1"/>
</dbReference>
<feature type="domain" description="CCDC81 HU" evidence="1">
    <location>
        <begin position="6"/>
        <end position="91"/>
    </location>
</feature>
<gene>
    <name evidence="3" type="ORF">O3M35_010518</name>
</gene>
<reference evidence="3 4" key="1">
    <citation type="submission" date="2022-12" db="EMBL/GenBank/DDBJ databases">
        <title>Chromosome-level genome assembly of true bugs.</title>
        <authorList>
            <person name="Ma L."/>
            <person name="Li H."/>
        </authorList>
    </citation>
    <scope>NUCLEOTIDE SEQUENCE [LARGE SCALE GENOMIC DNA]</scope>
    <source>
        <strain evidence="3">Lab_2022b</strain>
    </source>
</reference>
<accession>A0AAW1D062</accession>
<organism evidence="3 4">
    <name type="scientific">Rhynocoris fuscipes</name>
    <dbReference type="NCBI Taxonomy" id="488301"/>
    <lineage>
        <taxon>Eukaryota</taxon>
        <taxon>Metazoa</taxon>
        <taxon>Ecdysozoa</taxon>
        <taxon>Arthropoda</taxon>
        <taxon>Hexapoda</taxon>
        <taxon>Insecta</taxon>
        <taxon>Pterygota</taxon>
        <taxon>Neoptera</taxon>
        <taxon>Paraneoptera</taxon>
        <taxon>Hemiptera</taxon>
        <taxon>Heteroptera</taxon>
        <taxon>Panheteroptera</taxon>
        <taxon>Cimicomorpha</taxon>
        <taxon>Reduviidae</taxon>
        <taxon>Harpactorinae</taxon>
        <taxon>Harpactorini</taxon>
        <taxon>Rhynocoris</taxon>
    </lineage>
</organism>
<evidence type="ECO:0000313" key="4">
    <source>
        <dbReference type="Proteomes" id="UP001461498"/>
    </source>
</evidence>
<feature type="domain" description="CCDC81 HU" evidence="2">
    <location>
        <begin position="102"/>
        <end position="167"/>
    </location>
</feature>
<dbReference type="Pfam" id="PF18289">
    <property type="entry name" value="HU-CCDC81_euk_2"/>
    <property type="match status" value="1"/>
</dbReference>
<dbReference type="GO" id="GO:0005815">
    <property type="term" value="C:microtubule organizing center"/>
    <property type="evidence" value="ECO:0007669"/>
    <property type="project" value="TreeGrafter"/>
</dbReference>
<sequence>MVEVDIIEEVKNNFVSEIGEKFTVEVVLEVWKNISKLIINYLQHNKCMILKNIGIFSLGKWSLETGIRRELVHFQPVFKLSVDLLENYGLHQPKQYTDDKVPVAPINYCHLANESKVDKECVLYALQMITETLWKHLYRNEDIILDFPELGTLLIKKQVVKFNFSKTIEPARLESPRICPKIKVAEFEYYPQEIVPCKFHTKSYFQNIE</sequence>
<dbReference type="InterPro" id="IPR028034">
    <property type="entry name" value="HU-CCDC81"/>
</dbReference>
<protein>
    <recommendedName>
        <fullName evidence="5">CCDC81 HU domain-containing protein</fullName>
    </recommendedName>
</protein>
<comment type="caution">
    <text evidence="3">The sequence shown here is derived from an EMBL/GenBank/DDBJ whole genome shotgun (WGS) entry which is preliminary data.</text>
</comment>
<evidence type="ECO:0008006" key="5">
    <source>
        <dbReference type="Google" id="ProtNLM"/>
    </source>
</evidence>
<evidence type="ECO:0000259" key="1">
    <source>
        <dbReference type="Pfam" id="PF14908"/>
    </source>
</evidence>
<dbReference type="AlphaFoldDB" id="A0AAW1D062"/>
<evidence type="ECO:0000313" key="3">
    <source>
        <dbReference type="EMBL" id="KAK9504101.1"/>
    </source>
</evidence>
<dbReference type="PANTHER" id="PTHR14362:SF2">
    <property type="entry name" value="COILED-COIL DOMAIN-CONTAINING PROTEIN 81"/>
    <property type="match status" value="1"/>
</dbReference>
<dbReference type="InterPro" id="IPR040673">
    <property type="entry name" value="CCDC81_HU_dom_2"/>
</dbReference>
<dbReference type="Proteomes" id="UP001461498">
    <property type="component" value="Unassembled WGS sequence"/>
</dbReference>
<evidence type="ECO:0000259" key="2">
    <source>
        <dbReference type="Pfam" id="PF18289"/>
    </source>
</evidence>
<dbReference type="PANTHER" id="PTHR14362">
    <property type="entry name" value="COILED-COIL DOMAIN-CONTAINING PROTEIN 81"/>
    <property type="match status" value="1"/>
</dbReference>
<proteinExistence type="predicted"/>
<dbReference type="InterPro" id="IPR026295">
    <property type="entry name" value="CCD81"/>
</dbReference>